<dbReference type="InterPro" id="IPR036259">
    <property type="entry name" value="MFS_trans_sf"/>
</dbReference>
<sequence length="424" mass="42878">MSEDVAERALTAGEPVRLRSLTWSVFVPMGLYGTGAGAAAPMYALRALDLGASVGSAGVIVALGGLGMVLTDLPAGRIVARIGERGAIGLGSLLGLVGILAAILAPSLGVLAAGMLLNGAAGAVWGLARQTYIVAVMPPADRGRALSTLAGAHRLGFFCGPFLGAGLVHSMGPNGALWLQCATTVLAGFAMVAIRDVDDTASGEHTLRSVVVENRRLLGTLGSAALLTGAARASRQALLPLWAAHIGLSPTTTSLIFGVSGAVDVLMSYPAGVWLDRRGRRATGVPSMICFAVGYAVLPWTGTALTMGLAAVLLGLANGISNGLIMTVGADVAPEDRRAEFLGAWRLTHDVGMFAGPIAVGVISSVAVLGAAAFALAVSAAAGAVAMYRWFPGVIGVGSHLDRARAVPPETGSAAACTNDREWL</sequence>
<dbReference type="Pfam" id="PF07690">
    <property type="entry name" value="MFS_1"/>
    <property type="match status" value="2"/>
</dbReference>
<feature type="transmembrane region" description="Helical" evidence="7">
    <location>
        <begin position="287"/>
        <end position="317"/>
    </location>
</feature>
<evidence type="ECO:0000256" key="6">
    <source>
        <dbReference type="ARBA" id="ARBA00023136"/>
    </source>
</evidence>
<dbReference type="Gene3D" id="1.20.1250.20">
    <property type="entry name" value="MFS general substrate transporter like domains"/>
    <property type="match status" value="2"/>
</dbReference>
<dbReference type="PANTHER" id="PTHR23517:SF3">
    <property type="entry name" value="INTEGRAL MEMBRANE TRANSPORT PROTEIN"/>
    <property type="match status" value="1"/>
</dbReference>
<keyword evidence="6 7" id="KW-0472">Membrane</keyword>
<feature type="transmembrane region" description="Helical" evidence="7">
    <location>
        <begin position="82"/>
        <end position="104"/>
    </location>
</feature>
<dbReference type="EMBL" id="JBIRYO010000023">
    <property type="protein sequence ID" value="MFI2477254.1"/>
    <property type="molecule type" value="Genomic_DNA"/>
</dbReference>
<keyword evidence="10" id="KW-1185">Reference proteome</keyword>
<dbReference type="PROSITE" id="PS50850">
    <property type="entry name" value="MFS"/>
    <property type="match status" value="1"/>
</dbReference>
<evidence type="ECO:0000313" key="9">
    <source>
        <dbReference type="EMBL" id="MFI2477254.1"/>
    </source>
</evidence>
<organism evidence="9 10">
    <name type="scientific">Nocardia xishanensis</name>
    <dbReference type="NCBI Taxonomy" id="238964"/>
    <lineage>
        <taxon>Bacteria</taxon>
        <taxon>Bacillati</taxon>
        <taxon>Actinomycetota</taxon>
        <taxon>Actinomycetes</taxon>
        <taxon>Mycobacteriales</taxon>
        <taxon>Nocardiaceae</taxon>
        <taxon>Nocardia</taxon>
    </lineage>
</organism>
<accession>A0ABW7X8A6</accession>
<dbReference type="SUPFAM" id="SSF103473">
    <property type="entry name" value="MFS general substrate transporter"/>
    <property type="match status" value="1"/>
</dbReference>
<evidence type="ECO:0000256" key="3">
    <source>
        <dbReference type="ARBA" id="ARBA00022475"/>
    </source>
</evidence>
<feature type="transmembrane region" description="Helical" evidence="7">
    <location>
        <begin position="50"/>
        <end position="70"/>
    </location>
</feature>
<feature type="domain" description="Major facilitator superfamily (MFS) profile" evidence="8">
    <location>
        <begin position="21"/>
        <end position="395"/>
    </location>
</feature>
<dbReference type="InterPro" id="IPR020846">
    <property type="entry name" value="MFS_dom"/>
</dbReference>
<dbReference type="InterPro" id="IPR050171">
    <property type="entry name" value="MFS_Transporters"/>
</dbReference>
<keyword evidence="4 7" id="KW-0812">Transmembrane</keyword>
<protein>
    <submittedName>
        <fullName evidence="9">MFS transporter</fullName>
    </submittedName>
</protein>
<name>A0ABW7X8A6_9NOCA</name>
<evidence type="ECO:0000256" key="4">
    <source>
        <dbReference type="ARBA" id="ARBA00022692"/>
    </source>
</evidence>
<evidence type="ECO:0000256" key="2">
    <source>
        <dbReference type="ARBA" id="ARBA00022448"/>
    </source>
</evidence>
<dbReference type="RefSeq" id="WP_364824821.1">
    <property type="nucleotide sequence ID" value="NZ_JBFAYM010000014.1"/>
</dbReference>
<feature type="transmembrane region" description="Helical" evidence="7">
    <location>
        <begin position="354"/>
        <end position="382"/>
    </location>
</feature>
<dbReference type="Proteomes" id="UP001611415">
    <property type="component" value="Unassembled WGS sequence"/>
</dbReference>
<keyword evidence="2" id="KW-0813">Transport</keyword>
<comment type="subcellular location">
    <subcellularLocation>
        <location evidence="1">Cell membrane</location>
        <topology evidence="1">Multi-pass membrane protein</topology>
    </subcellularLocation>
</comment>
<feature type="transmembrane region" description="Helical" evidence="7">
    <location>
        <begin position="149"/>
        <end position="171"/>
    </location>
</feature>
<dbReference type="PANTHER" id="PTHR23517">
    <property type="entry name" value="RESISTANCE PROTEIN MDTM, PUTATIVE-RELATED-RELATED"/>
    <property type="match status" value="1"/>
</dbReference>
<keyword evidence="5 7" id="KW-1133">Transmembrane helix</keyword>
<gene>
    <name evidence="9" type="ORF">ACH49W_28085</name>
</gene>
<proteinExistence type="predicted"/>
<feature type="transmembrane region" description="Helical" evidence="7">
    <location>
        <begin position="177"/>
        <end position="197"/>
    </location>
</feature>
<evidence type="ECO:0000256" key="7">
    <source>
        <dbReference type="SAM" id="Phobius"/>
    </source>
</evidence>
<reference evidence="9 10" key="1">
    <citation type="submission" date="2024-10" db="EMBL/GenBank/DDBJ databases">
        <title>The Natural Products Discovery Center: Release of the First 8490 Sequenced Strains for Exploring Actinobacteria Biosynthetic Diversity.</title>
        <authorList>
            <person name="Kalkreuter E."/>
            <person name="Kautsar S.A."/>
            <person name="Yang D."/>
            <person name="Bader C.D."/>
            <person name="Teijaro C.N."/>
            <person name="Fluegel L."/>
            <person name="Davis C.M."/>
            <person name="Simpson J.R."/>
            <person name="Lauterbach L."/>
            <person name="Steele A.D."/>
            <person name="Gui C."/>
            <person name="Meng S."/>
            <person name="Li G."/>
            <person name="Viehrig K."/>
            <person name="Ye F."/>
            <person name="Su P."/>
            <person name="Kiefer A.F."/>
            <person name="Nichols A."/>
            <person name="Cepeda A.J."/>
            <person name="Yan W."/>
            <person name="Fan B."/>
            <person name="Jiang Y."/>
            <person name="Adhikari A."/>
            <person name="Zheng C.-J."/>
            <person name="Schuster L."/>
            <person name="Cowan T.M."/>
            <person name="Smanski M.J."/>
            <person name="Chevrette M.G."/>
            <person name="De Carvalho L.P.S."/>
            <person name="Shen B."/>
        </authorList>
    </citation>
    <scope>NUCLEOTIDE SEQUENCE [LARGE SCALE GENOMIC DNA]</scope>
    <source>
        <strain evidence="9 10">NPDC019275</strain>
    </source>
</reference>
<evidence type="ECO:0000256" key="1">
    <source>
        <dbReference type="ARBA" id="ARBA00004651"/>
    </source>
</evidence>
<evidence type="ECO:0000313" key="10">
    <source>
        <dbReference type="Proteomes" id="UP001611415"/>
    </source>
</evidence>
<feature type="transmembrane region" description="Helical" evidence="7">
    <location>
        <begin position="21"/>
        <end position="44"/>
    </location>
</feature>
<feature type="transmembrane region" description="Helical" evidence="7">
    <location>
        <begin position="254"/>
        <end position="275"/>
    </location>
</feature>
<dbReference type="InterPro" id="IPR011701">
    <property type="entry name" value="MFS"/>
</dbReference>
<evidence type="ECO:0000259" key="8">
    <source>
        <dbReference type="PROSITE" id="PS50850"/>
    </source>
</evidence>
<evidence type="ECO:0000256" key="5">
    <source>
        <dbReference type="ARBA" id="ARBA00022989"/>
    </source>
</evidence>
<dbReference type="CDD" id="cd17325">
    <property type="entry name" value="MFS_MdtG_SLC18_like"/>
    <property type="match status" value="1"/>
</dbReference>
<keyword evidence="3" id="KW-1003">Cell membrane</keyword>
<comment type="caution">
    <text evidence="9">The sequence shown here is derived from an EMBL/GenBank/DDBJ whole genome shotgun (WGS) entry which is preliminary data.</text>
</comment>